<evidence type="ECO:0000313" key="2">
    <source>
        <dbReference type="Proteomes" id="UP000321562"/>
    </source>
</evidence>
<dbReference type="InterPro" id="IPR032710">
    <property type="entry name" value="NTF2-like_dom_sf"/>
</dbReference>
<comment type="caution">
    <text evidence="1">The sequence shown here is derived from an EMBL/GenBank/DDBJ whole genome shotgun (WGS) entry which is preliminary data.</text>
</comment>
<protein>
    <recommendedName>
        <fullName evidence="3">Nuclear transport factor 2 family protein</fullName>
    </recommendedName>
</protein>
<gene>
    <name evidence="1" type="ORF">FQV27_05880</name>
</gene>
<dbReference type="Proteomes" id="UP000321562">
    <property type="component" value="Unassembled WGS sequence"/>
</dbReference>
<dbReference type="RefSeq" id="WP_147096939.1">
    <property type="nucleotide sequence ID" value="NZ_JBHUFH010000001.1"/>
</dbReference>
<evidence type="ECO:0008006" key="3">
    <source>
        <dbReference type="Google" id="ProtNLM"/>
    </source>
</evidence>
<dbReference type="SUPFAM" id="SSF54427">
    <property type="entry name" value="NTF2-like"/>
    <property type="match status" value="1"/>
</dbReference>
<evidence type="ECO:0000313" key="1">
    <source>
        <dbReference type="EMBL" id="TXB69649.1"/>
    </source>
</evidence>
<keyword evidence="2" id="KW-1185">Reference proteome</keyword>
<organism evidence="1 2">
    <name type="scientific">Paracoccus aurantiacus</name>
    <dbReference type="NCBI Taxonomy" id="2599412"/>
    <lineage>
        <taxon>Bacteria</taxon>
        <taxon>Pseudomonadati</taxon>
        <taxon>Pseudomonadota</taxon>
        <taxon>Alphaproteobacteria</taxon>
        <taxon>Rhodobacterales</taxon>
        <taxon>Paracoccaceae</taxon>
        <taxon>Paracoccus</taxon>
    </lineage>
</organism>
<dbReference type="OrthoDB" id="6692273at2"/>
<name>A0A5C6S5E5_9RHOB</name>
<dbReference type="Gene3D" id="3.10.450.50">
    <property type="match status" value="1"/>
</dbReference>
<accession>A0A5C6S5E5</accession>
<proteinExistence type="predicted"/>
<sequence>MTKIEGSGDCGNSPKNQLAQDIAVGLETGDLPKDLLDDDITWHPPGGKKLEGAETVLDALAKVKPPKLVQVVHAISHGKVGASNGISTDADGKARGFAHVIGFTSTSAKKIADIRSYRTG</sequence>
<dbReference type="AlphaFoldDB" id="A0A5C6S5E5"/>
<reference evidence="1 2" key="1">
    <citation type="submission" date="2019-08" db="EMBL/GenBank/DDBJ databases">
        <authorList>
            <person name="Ye J."/>
        </authorList>
    </citation>
    <scope>NUCLEOTIDE SEQUENCE [LARGE SCALE GENOMIC DNA]</scope>
    <source>
        <strain evidence="1 2">TK008</strain>
    </source>
</reference>
<dbReference type="EMBL" id="VOPL01000002">
    <property type="protein sequence ID" value="TXB69649.1"/>
    <property type="molecule type" value="Genomic_DNA"/>
</dbReference>